<dbReference type="Pfam" id="PF01206">
    <property type="entry name" value="TusA"/>
    <property type="match status" value="1"/>
</dbReference>
<dbReference type="Gene3D" id="3.30.110.40">
    <property type="entry name" value="TusA-like domain"/>
    <property type="match status" value="1"/>
</dbReference>
<dbReference type="InterPro" id="IPR050260">
    <property type="entry name" value="FAD-bd_OxRdtase"/>
</dbReference>
<dbReference type="CDD" id="cd03420">
    <property type="entry name" value="SirA_RHOD_Pry_redox"/>
    <property type="match status" value="1"/>
</dbReference>
<reference evidence="8 9" key="2">
    <citation type="journal article" date="2012" name="BMC Genomics">
        <title>The genome of Pelobacter carbinolicus reveals surprising metabolic capabilities and physiological features.</title>
        <authorList>
            <person name="Aklujkar M."/>
            <person name="Haveman S.A."/>
            <person name="Didonato R.Jr."/>
            <person name="Chertkov O."/>
            <person name="Han C.S."/>
            <person name="Land M.L."/>
            <person name="Brown P."/>
            <person name="Lovley D.R."/>
        </authorList>
    </citation>
    <scope>NUCLEOTIDE SEQUENCE [LARGE SCALE GENOMIC DNA]</scope>
    <source>
        <strain evidence="9">DSM 2380 / NBRC 103641 / GraBd1</strain>
    </source>
</reference>
<dbReference type="RefSeq" id="WP_011340111.1">
    <property type="nucleotide sequence ID" value="NC_007498.2"/>
</dbReference>
<gene>
    <name evidence="8" type="ordered locus">Pcar_0429</name>
</gene>
<dbReference type="eggNOG" id="COG0607">
    <property type="taxonomic scope" value="Bacteria"/>
</dbReference>
<dbReference type="KEGG" id="pca:Pcar_0429"/>
<dbReference type="Pfam" id="PF13686">
    <property type="entry name" value="DrsE_2"/>
    <property type="match status" value="1"/>
</dbReference>
<evidence type="ECO:0000313" key="9">
    <source>
        <dbReference type="Proteomes" id="UP000002534"/>
    </source>
</evidence>
<dbReference type="InterPro" id="IPR036873">
    <property type="entry name" value="Rhodanese-like_dom_sf"/>
</dbReference>
<dbReference type="InterPro" id="IPR027396">
    <property type="entry name" value="DsrEFH-like"/>
</dbReference>
<dbReference type="SUPFAM" id="SSF52821">
    <property type="entry name" value="Rhodanese/Cell cycle control phosphatase"/>
    <property type="match status" value="1"/>
</dbReference>
<evidence type="ECO:0000259" key="7">
    <source>
        <dbReference type="PROSITE" id="PS50206"/>
    </source>
</evidence>
<sequence length="820" mass="88455">MAKYLIVGGVAAGMSAAARLRRLDETAQITVFERGEYVSYANCGLPYYIGDEIKERERLVVQTPEALRELMDIEVRTSNEVLAIDPAAQSLKAKDLKTGREYEETYDKLLLAPGGSPVKPPIPGSDHPAIHTLWTIPDTDTIRAMVDGGKVKKALVVGAGFIGLEMAENLKYRDIDVTVVEMAKQAMNVVDFEMASMVHREVAMHGVDLQLEDGVSEFTPGANGGVVAKLSSGKTIEADLVLLSIGVKPNTAFLADSGIELGKRGHILVDDSLKTNQKDIFAAGDVIEVLHPLTRKQTAIPLAGPANKQGRIAADNMHGAKPRTYNGTMGTAIAKIFDLTIGMTGASEKLCLSHDIPFDSVIIHPNDYAGYYPGAMKMCLKLLYSPETRKVLGAQGTGYSGVDKRIDVIATAIKADMTVDDLTEIEHAYAPPYSSAKDPVNMAGFVAQNVLEGLIKTVKWTDIETNPAEYFLLDVRTPAECASGVMPGSVNIPQAELRNRLDEVPRDKKVVLYCRVGLIAYQAARVLAGKGFDNVYNLSGGYETWNVSVTRHKAVKTTPTQQTEHKVIPMTQPSNATPSKIVEVNACGLQCPGPVMRLKKEMDVLQPGEALSITASDPGFMNDAPAWARSTGNVVRDISVQKGIVKAVIEKAGQAPEAVPVAAGNDKTIIVFSGNLDKVIASFIIANGALAMGRKVTLFFTFWGLNALRKPSKVKGLRKNIIEKAFGWMMPRGSVKLPLSNMNMGGMGSKMIRGIMKHHNVPALEEMIEMAIQGGVNIVACQMSMDLMGIRKEELIDGVQSGGVAAYLEASESSDNNLFI</sequence>
<dbReference type="PRINTS" id="PR00411">
    <property type="entry name" value="PNDRDTASEI"/>
</dbReference>
<keyword evidence="3" id="KW-0285">Flavoprotein</keyword>
<dbReference type="PANTHER" id="PTHR43429">
    <property type="entry name" value="PYRIDINE NUCLEOTIDE-DISULFIDE OXIDOREDUCTASE DOMAIN-CONTAINING"/>
    <property type="match status" value="1"/>
</dbReference>
<dbReference type="SUPFAM" id="SSF64307">
    <property type="entry name" value="SirA-like"/>
    <property type="match status" value="1"/>
</dbReference>
<comment type="similarity">
    <text evidence="2">Belongs to the class-III pyridine nucleotide-disulfide oxidoreductase family.</text>
</comment>
<feature type="domain" description="Rhodanese" evidence="7">
    <location>
        <begin position="466"/>
        <end position="547"/>
    </location>
</feature>
<dbReference type="InterPro" id="IPR001455">
    <property type="entry name" value="TusA-like"/>
</dbReference>
<dbReference type="SUPFAM" id="SSF75169">
    <property type="entry name" value="DsrEFH-like"/>
    <property type="match status" value="1"/>
</dbReference>
<dbReference type="InterPro" id="IPR001763">
    <property type="entry name" value="Rhodanese-like_dom"/>
</dbReference>
<keyword evidence="4" id="KW-0274">FAD</keyword>
<dbReference type="Proteomes" id="UP000002534">
    <property type="component" value="Chromosome"/>
</dbReference>
<dbReference type="InterPro" id="IPR004099">
    <property type="entry name" value="Pyr_nucl-diS_OxRdtase_dimer"/>
</dbReference>
<dbReference type="PROSITE" id="PS01148">
    <property type="entry name" value="UPF0033"/>
    <property type="match status" value="1"/>
</dbReference>
<dbReference type="Gene3D" id="3.40.1260.10">
    <property type="entry name" value="DsrEFH-like"/>
    <property type="match status" value="1"/>
</dbReference>
<proteinExistence type="inferred from homology"/>
<organism evidence="8 9">
    <name type="scientific">Syntrophotalea carbinolica (strain DSM 2380 / NBRC 103641 / GraBd1)</name>
    <name type="common">Pelobacter carbinolicus</name>
    <dbReference type="NCBI Taxonomy" id="338963"/>
    <lineage>
        <taxon>Bacteria</taxon>
        <taxon>Pseudomonadati</taxon>
        <taxon>Thermodesulfobacteriota</taxon>
        <taxon>Desulfuromonadia</taxon>
        <taxon>Desulfuromonadales</taxon>
        <taxon>Syntrophotaleaceae</taxon>
        <taxon>Syntrophotalea</taxon>
    </lineage>
</organism>
<accession>Q3A7F5</accession>
<dbReference type="SMART" id="SM00450">
    <property type="entry name" value="RHOD"/>
    <property type="match status" value="1"/>
</dbReference>
<protein>
    <submittedName>
        <fullName evidence="8">FAD-dependent pyridine nucleotide-disulfide oxidoreductase family protein, rhodanese homology, sulfur carrier, and DsrE-related domain-containing</fullName>
    </submittedName>
</protein>
<evidence type="ECO:0000256" key="6">
    <source>
        <dbReference type="ARBA" id="ARBA00023284"/>
    </source>
</evidence>
<evidence type="ECO:0000256" key="1">
    <source>
        <dbReference type="ARBA" id="ARBA00001974"/>
    </source>
</evidence>
<dbReference type="SUPFAM" id="SSF55424">
    <property type="entry name" value="FAD/NAD-linked reductases, dimerisation (C-terminal) domain"/>
    <property type="match status" value="1"/>
</dbReference>
<evidence type="ECO:0000313" key="8">
    <source>
        <dbReference type="EMBL" id="ABA87689.1"/>
    </source>
</evidence>
<keyword evidence="6" id="KW-0676">Redox-active center</keyword>
<dbReference type="InterPro" id="IPR023753">
    <property type="entry name" value="FAD/NAD-binding_dom"/>
</dbReference>
<dbReference type="eggNOG" id="COG0446">
    <property type="taxonomic scope" value="Bacteria"/>
</dbReference>
<dbReference type="HOGENOM" id="CLU_003291_3_1_7"/>
<dbReference type="EMBL" id="CP000142">
    <property type="protein sequence ID" value="ABA87689.1"/>
    <property type="molecule type" value="Genomic_DNA"/>
</dbReference>
<evidence type="ECO:0000256" key="3">
    <source>
        <dbReference type="ARBA" id="ARBA00022630"/>
    </source>
</evidence>
<dbReference type="Pfam" id="PF07992">
    <property type="entry name" value="Pyr_redox_2"/>
    <property type="match status" value="1"/>
</dbReference>
<evidence type="ECO:0000256" key="4">
    <source>
        <dbReference type="ARBA" id="ARBA00022827"/>
    </source>
</evidence>
<evidence type="ECO:0000256" key="2">
    <source>
        <dbReference type="ARBA" id="ARBA00009130"/>
    </source>
</evidence>
<name>Q3A7F5_SYNC1</name>
<dbReference type="SUPFAM" id="SSF51905">
    <property type="entry name" value="FAD/NAD(P)-binding domain"/>
    <property type="match status" value="2"/>
</dbReference>
<dbReference type="AlphaFoldDB" id="Q3A7F5"/>
<comment type="cofactor">
    <cofactor evidence="1">
        <name>FAD</name>
        <dbReference type="ChEBI" id="CHEBI:57692"/>
    </cofactor>
</comment>
<keyword evidence="9" id="KW-1185">Reference proteome</keyword>
<dbReference type="Pfam" id="PF02852">
    <property type="entry name" value="Pyr_redox_dim"/>
    <property type="match status" value="1"/>
</dbReference>
<dbReference type="InterPro" id="IPR036188">
    <property type="entry name" value="FAD/NAD-bd_sf"/>
</dbReference>
<dbReference type="Pfam" id="PF00581">
    <property type="entry name" value="Rhodanese"/>
    <property type="match status" value="1"/>
</dbReference>
<dbReference type="eggNOG" id="COG2210">
    <property type="taxonomic scope" value="Bacteria"/>
</dbReference>
<dbReference type="OrthoDB" id="9769238at2"/>
<dbReference type="PROSITE" id="PS50206">
    <property type="entry name" value="RHODANESE_3"/>
    <property type="match status" value="1"/>
</dbReference>
<dbReference type="STRING" id="338963.Pcar_0429"/>
<reference evidence="9" key="1">
    <citation type="submission" date="2005-10" db="EMBL/GenBank/DDBJ databases">
        <title>Complete sequence of Pelobacter carbinolicus DSM 2380.</title>
        <authorList>
            <person name="Copeland A."/>
            <person name="Lucas S."/>
            <person name="Lapidus A."/>
            <person name="Barry K."/>
            <person name="Detter J.C."/>
            <person name="Glavina T."/>
            <person name="Hammon N."/>
            <person name="Israni S."/>
            <person name="Pitluck S."/>
            <person name="Chertkov O."/>
            <person name="Schmutz J."/>
            <person name="Larimer F."/>
            <person name="Land M."/>
            <person name="Kyrpides N."/>
            <person name="Ivanova N."/>
            <person name="Richardson P."/>
        </authorList>
    </citation>
    <scope>NUCLEOTIDE SEQUENCE [LARGE SCALE GENOMIC DNA]</scope>
    <source>
        <strain evidence="9">DSM 2380 / NBRC 103641 / GraBd1</strain>
    </source>
</reference>
<dbReference type="PANTHER" id="PTHR43429:SF1">
    <property type="entry name" value="NAD(P)H SULFUR OXIDOREDUCTASE (COA-DEPENDENT)"/>
    <property type="match status" value="1"/>
</dbReference>
<dbReference type="InterPro" id="IPR032836">
    <property type="entry name" value="DsrE2-like"/>
</dbReference>
<dbReference type="InterPro" id="IPR036868">
    <property type="entry name" value="TusA-like_sf"/>
</dbReference>
<dbReference type="GO" id="GO:0016491">
    <property type="term" value="F:oxidoreductase activity"/>
    <property type="evidence" value="ECO:0007669"/>
    <property type="project" value="UniProtKB-KW"/>
</dbReference>
<evidence type="ECO:0000256" key="5">
    <source>
        <dbReference type="ARBA" id="ARBA00023002"/>
    </source>
</evidence>
<dbReference type="InterPro" id="IPR016156">
    <property type="entry name" value="FAD/NAD-linked_Rdtase_dimer_sf"/>
</dbReference>
<dbReference type="PRINTS" id="PR00368">
    <property type="entry name" value="FADPNR"/>
</dbReference>
<dbReference type="Gene3D" id="3.50.50.60">
    <property type="entry name" value="FAD/NAD(P)-binding domain"/>
    <property type="match status" value="2"/>
</dbReference>
<keyword evidence="5" id="KW-0560">Oxidoreductase</keyword>
<dbReference type="Gene3D" id="3.40.250.10">
    <property type="entry name" value="Rhodanese-like domain"/>
    <property type="match status" value="1"/>
</dbReference>